<proteinExistence type="predicted"/>
<dbReference type="AlphaFoldDB" id="A0A3B1CJ52"/>
<protein>
    <recommendedName>
        <fullName evidence="1">GST N-terminal domain-containing protein</fullName>
    </recommendedName>
</protein>
<dbReference type="PROSITE" id="PS51354">
    <property type="entry name" value="GLUTAREDOXIN_2"/>
    <property type="match status" value="1"/>
</dbReference>
<dbReference type="Pfam" id="PF13417">
    <property type="entry name" value="GST_N_3"/>
    <property type="match status" value="1"/>
</dbReference>
<evidence type="ECO:0000259" key="1">
    <source>
        <dbReference type="PROSITE" id="PS50404"/>
    </source>
</evidence>
<dbReference type="SUPFAM" id="SSF52833">
    <property type="entry name" value="Thioredoxin-like"/>
    <property type="match status" value="1"/>
</dbReference>
<gene>
    <name evidence="2" type="ORF">MNBD_NITROSPINAE05-1380</name>
</gene>
<dbReference type="InterPro" id="IPR036249">
    <property type="entry name" value="Thioredoxin-like_sf"/>
</dbReference>
<name>A0A3B1CJ52_9ZZZZ</name>
<accession>A0A3B1CJ52</accession>
<organism evidence="2">
    <name type="scientific">hydrothermal vent metagenome</name>
    <dbReference type="NCBI Taxonomy" id="652676"/>
    <lineage>
        <taxon>unclassified sequences</taxon>
        <taxon>metagenomes</taxon>
        <taxon>ecological metagenomes</taxon>
    </lineage>
</organism>
<dbReference type="EMBL" id="UOGG01000054">
    <property type="protein sequence ID" value="VAX28262.1"/>
    <property type="molecule type" value="Genomic_DNA"/>
</dbReference>
<dbReference type="PROSITE" id="PS50404">
    <property type="entry name" value="GST_NTER"/>
    <property type="match status" value="1"/>
</dbReference>
<evidence type="ECO:0000313" key="2">
    <source>
        <dbReference type="EMBL" id="VAX28262.1"/>
    </source>
</evidence>
<dbReference type="Gene3D" id="3.40.30.10">
    <property type="entry name" value="Glutaredoxin"/>
    <property type="match status" value="1"/>
</dbReference>
<feature type="domain" description="GST N-terminal" evidence="1">
    <location>
        <begin position="1"/>
        <end position="79"/>
    </location>
</feature>
<sequence length="79" mass="9270">MIKLYNIDGCGYCAMVRTVLDELKIEYDKVDVPWAQHQRKEVYQVSGQYTVPVLVDGDKIFDDEYEIIDYLKQSYPVNT</sequence>
<reference evidence="2" key="1">
    <citation type="submission" date="2018-06" db="EMBL/GenBank/DDBJ databases">
        <authorList>
            <person name="Zhirakovskaya E."/>
        </authorList>
    </citation>
    <scope>NUCLEOTIDE SEQUENCE</scope>
</reference>
<dbReference type="InterPro" id="IPR004045">
    <property type="entry name" value="Glutathione_S-Trfase_N"/>
</dbReference>